<dbReference type="GO" id="GO:0004822">
    <property type="term" value="F:isoleucine-tRNA ligase activity"/>
    <property type="evidence" value="ECO:0007669"/>
    <property type="project" value="InterPro"/>
</dbReference>
<accession>A0A1S8WNX4</accession>
<evidence type="ECO:0000256" key="5">
    <source>
        <dbReference type="ARBA" id="ARBA00023146"/>
    </source>
</evidence>
<feature type="non-terminal residue" evidence="7">
    <location>
        <position position="117"/>
    </location>
</feature>
<keyword evidence="2" id="KW-0547">Nucleotide-binding</keyword>
<name>A0A1S8WNX4_OPIVI</name>
<dbReference type="PANTHER" id="PTHR42780">
    <property type="entry name" value="SOLEUCYL-TRNA SYNTHETASE"/>
    <property type="match status" value="1"/>
</dbReference>
<keyword evidence="3" id="KW-0067">ATP-binding</keyword>
<sequence length="117" mass="13517">DGQKMSKRLKNYPDPLDVIQRHGADALRLYLINSPVVRAQNLRFFESGVHDVVKDVFLPWYNAFRFLIESSIVPYERSTGQAFTVTPDSVPQTDNFMDRWILSFTQSLILFVHAELA</sequence>
<dbReference type="Pfam" id="PF00133">
    <property type="entry name" value="tRNA-synt_1"/>
    <property type="match status" value="1"/>
</dbReference>
<dbReference type="Gene3D" id="1.10.730.10">
    <property type="entry name" value="Isoleucyl-tRNA Synthetase, Domain 1"/>
    <property type="match status" value="1"/>
</dbReference>
<dbReference type="EMBL" id="KV898885">
    <property type="protein sequence ID" value="OON16077.1"/>
    <property type="molecule type" value="Genomic_DNA"/>
</dbReference>
<dbReference type="PANTHER" id="PTHR42780:SF1">
    <property type="entry name" value="ISOLEUCINE--TRNA LIGASE, CYTOPLASMIC"/>
    <property type="match status" value="1"/>
</dbReference>
<reference evidence="7 8" key="1">
    <citation type="submission" date="2015-03" db="EMBL/GenBank/DDBJ databases">
        <title>Draft genome of the nematode, Opisthorchis viverrini.</title>
        <authorList>
            <person name="Mitreva M."/>
        </authorList>
    </citation>
    <scope>NUCLEOTIDE SEQUENCE [LARGE SCALE GENOMIC DNA]</scope>
    <source>
        <strain evidence="7">Khon Kaen</strain>
    </source>
</reference>
<evidence type="ECO:0000313" key="7">
    <source>
        <dbReference type="EMBL" id="OON16077.1"/>
    </source>
</evidence>
<evidence type="ECO:0000256" key="2">
    <source>
        <dbReference type="ARBA" id="ARBA00022741"/>
    </source>
</evidence>
<evidence type="ECO:0000259" key="6">
    <source>
        <dbReference type="Pfam" id="PF00133"/>
    </source>
</evidence>
<keyword evidence="5" id="KW-0030">Aminoacyl-tRNA synthetase</keyword>
<dbReference type="AlphaFoldDB" id="A0A1S8WNX4"/>
<dbReference type="InterPro" id="IPR014729">
    <property type="entry name" value="Rossmann-like_a/b/a_fold"/>
</dbReference>
<keyword evidence="4" id="KW-0648">Protein biosynthesis</keyword>
<evidence type="ECO:0000313" key="8">
    <source>
        <dbReference type="Proteomes" id="UP000243686"/>
    </source>
</evidence>
<keyword evidence="1" id="KW-0436">Ligase</keyword>
<evidence type="ECO:0000256" key="1">
    <source>
        <dbReference type="ARBA" id="ARBA00022598"/>
    </source>
</evidence>
<organism evidence="7 8">
    <name type="scientific">Opisthorchis viverrini</name>
    <name type="common">Southeast Asian liver fluke</name>
    <dbReference type="NCBI Taxonomy" id="6198"/>
    <lineage>
        <taxon>Eukaryota</taxon>
        <taxon>Metazoa</taxon>
        <taxon>Spiralia</taxon>
        <taxon>Lophotrochozoa</taxon>
        <taxon>Platyhelminthes</taxon>
        <taxon>Trematoda</taxon>
        <taxon>Digenea</taxon>
        <taxon>Opisthorchiida</taxon>
        <taxon>Opisthorchiata</taxon>
        <taxon>Opisthorchiidae</taxon>
        <taxon>Opisthorchis</taxon>
    </lineage>
</organism>
<feature type="domain" description="Aminoacyl-tRNA synthetase class Ia" evidence="6">
    <location>
        <begin position="1"/>
        <end position="42"/>
    </location>
</feature>
<dbReference type="SUPFAM" id="SSF52374">
    <property type="entry name" value="Nucleotidylyl transferase"/>
    <property type="match status" value="1"/>
</dbReference>
<keyword evidence="8" id="KW-1185">Reference proteome</keyword>
<protein>
    <recommendedName>
        <fullName evidence="6">Aminoacyl-tRNA synthetase class Ia domain-containing protein</fullName>
    </recommendedName>
</protein>
<dbReference type="InterPro" id="IPR023586">
    <property type="entry name" value="Ile-tRNA-ligase_type2"/>
</dbReference>
<evidence type="ECO:0000256" key="3">
    <source>
        <dbReference type="ARBA" id="ARBA00022840"/>
    </source>
</evidence>
<feature type="non-terminal residue" evidence="7">
    <location>
        <position position="1"/>
    </location>
</feature>
<evidence type="ECO:0000256" key="4">
    <source>
        <dbReference type="ARBA" id="ARBA00022917"/>
    </source>
</evidence>
<dbReference type="Proteomes" id="UP000243686">
    <property type="component" value="Unassembled WGS sequence"/>
</dbReference>
<dbReference type="GO" id="GO:0005524">
    <property type="term" value="F:ATP binding"/>
    <property type="evidence" value="ECO:0007669"/>
    <property type="project" value="UniProtKB-KW"/>
</dbReference>
<proteinExistence type="predicted"/>
<dbReference type="Gene3D" id="3.40.50.620">
    <property type="entry name" value="HUPs"/>
    <property type="match status" value="1"/>
</dbReference>
<dbReference type="InterPro" id="IPR002300">
    <property type="entry name" value="aa-tRNA-synth_Ia"/>
</dbReference>
<dbReference type="GO" id="GO:0006428">
    <property type="term" value="P:isoleucyl-tRNA aminoacylation"/>
    <property type="evidence" value="ECO:0007669"/>
    <property type="project" value="TreeGrafter"/>
</dbReference>
<gene>
    <name evidence="7" type="ORF">X801_08113</name>
</gene>